<organism evidence="1 2">
    <name type="scientific">Coemansia javaensis</name>
    <dbReference type="NCBI Taxonomy" id="2761396"/>
    <lineage>
        <taxon>Eukaryota</taxon>
        <taxon>Fungi</taxon>
        <taxon>Fungi incertae sedis</taxon>
        <taxon>Zoopagomycota</taxon>
        <taxon>Kickxellomycotina</taxon>
        <taxon>Kickxellomycetes</taxon>
        <taxon>Kickxellales</taxon>
        <taxon>Kickxellaceae</taxon>
        <taxon>Coemansia</taxon>
    </lineage>
</organism>
<dbReference type="InterPro" id="IPR018607">
    <property type="entry name" value="Ctf8"/>
</dbReference>
<gene>
    <name evidence="1" type="primary">CHTF8</name>
    <name evidence="1" type="ORF">H4R18_000615</name>
</gene>
<dbReference type="GO" id="GO:0031390">
    <property type="term" value="C:Ctf18 RFC-like complex"/>
    <property type="evidence" value="ECO:0007669"/>
    <property type="project" value="InterPro"/>
</dbReference>
<dbReference type="AlphaFoldDB" id="A0A9W8LKC4"/>
<evidence type="ECO:0000313" key="2">
    <source>
        <dbReference type="Proteomes" id="UP001140217"/>
    </source>
</evidence>
<protein>
    <submittedName>
        <fullName evidence="1">Chromosome transmission fidelity protein 8</fullName>
    </submittedName>
</protein>
<dbReference type="EMBL" id="JANBUL010000013">
    <property type="protein sequence ID" value="KAJ2785291.1"/>
    <property type="molecule type" value="Genomic_DNA"/>
</dbReference>
<dbReference type="Proteomes" id="UP001140217">
    <property type="component" value="Unassembled WGS sequence"/>
</dbReference>
<dbReference type="PANTHER" id="PTHR47475">
    <property type="entry name" value="CHROMOSOME TRANSMISSION FIDELITY PROTEIN 8"/>
    <property type="match status" value="1"/>
</dbReference>
<evidence type="ECO:0000313" key="1">
    <source>
        <dbReference type="EMBL" id="KAJ2785291.1"/>
    </source>
</evidence>
<dbReference type="OrthoDB" id="121932at2759"/>
<proteinExistence type="predicted"/>
<dbReference type="GO" id="GO:0007064">
    <property type="term" value="P:mitotic sister chromatid cohesion"/>
    <property type="evidence" value="ECO:0007669"/>
    <property type="project" value="InterPro"/>
</dbReference>
<accession>A0A9W8LKC4</accession>
<sequence length="109" mass="12107">MSQVQIVYNKAGLREFCLIETQGSLETDSAGGLRGQRDFAEIERQGSTVAMRIGVHRVQGSVVPLKKPLAVLKKRHHLAPDADPADVHYDIEAIITEKMLFKTRPDVVL</sequence>
<name>A0A9W8LKC4_9FUNG</name>
<keyword evidence="2" id="KW-1185">Reference proteome</keyword>
<dbReference type="Pfam" id="PF09696">
    <property type="entry name" value="Ctf8"/>
    <property type="match status" value="1"/>
</dbReference>
<reference evidence="1" key="1">
    <citation type="submission" date="2022-07" db="EMBL/GenBank/DDBJ databases">
        <title>Phylogenomic reconstructions and comparative analyses of Kickxellomycotina fungi.</title>
        <authorList>
            <person name="Reynolds N.K."/>
            <person name="Stajich J.E."/>
            <person name="Barry K."/>
            <person name="Grigoriev I.V."/>
            <person name="Crous P."/>
            <person name="Smith M.E."/>
        </authorList>
    </citation>
    <scope>NUCLEOTIDE SEQUENCE</scope>
    <source>
        <strain evidence="1">NBRC 105414</strain>
    </source>
</reference>
<dbReference type="PANTHER" id="PTHR47475:SF2">
    <property type="entry name" value="CHROMOSOME TRANSMISSION FIDELITY PROTEIN 8"/>
    <property type="match status" value="1"/>
</dbReference>
<comment type="caution">
    <text evidence="1">The sequence shown here is derived from an EMBL/GenBank/DDBJ whole genome shotgun (WGS) entry which is preliminary data.</text>
</comment>